<organism evidence="2 3">
    <name type="scientific">Termitidicoccus mucosus</name>
    <dbReference type="NCBI Taxonomy" id="1184151"/>
    <lineage>
        <taxon>Bacteria</taxon>
        <taxon>Pseudomonadati</taxon>
        <taxon>Verrucomicrobiota</taxon>
        <taxon>Opitutia</taxon>
        <taxon>Opitutales</taxon>
        <taxon>Opitutaceae</taxon>
        <taxon>Termitidicoccus</taxon>
    </lineage>
</organism>
<reference evidence="2 3" key="1">
    <citation type="submission" date="2016-01" db="EMBL/GenBank/DDBJ databases">
        <title>High potential of lignocellulose degradation of a new Verrucomicrobia species.</title>
        <authorList>
            <person name="Wang Y."/>
            <person name="Shi Y."/>
            <person name="Qiu Z."/>
            <person name="Liu S."/>
            <person name="Yang H."/>
        </authorList>
    </citation>
    <scope>NUCLEOTIDE SEQUENCE [LARGE SCALE GENOMIC DNA]</scope>
    <source>
        <strain evidence="2 3">TSB47</strain>
    </source>
</reference>
<protein>
    <submittedName>
        <fullName evidence="2">Uncharacterized protein</fullName>
    </submittedName>
</protein>
<evidence type="ECO:0000256" key="1">
    <source>
        <dbReference type="SAM" id="MobiDB-lite"/>
    </source>
</evidence>
<evidence type="ECO:0000313" key="2">
    <source>
        <dbReference type="EMBL" id="OAM91915.1"/>
    </source>
</evidence>
<comment type="caution">
    <text evidence="2">The sequence shown here is derived from an EMBL/GenBank/DDBJ whole genome shotgun (WGS) entry which is preliminary data.</text>
</comment>
<sequence length="149" mass="16509">MALACSDAVLNVTSASVVRSLIANAQTGVEFVGIVRMQAEKEKIAWLESRRSKKTSSQQSGKRSRAYPVEMPEEMKLKLNELASSSAINISDISTAGRISCGCIVRALIASASATPDFIISVRQQAMQERNSWREKRRQYRKRNESGQD</sequence>
<dbReference type="STRING" id="1184151.AW736_26405"/>
<dbReference type="AlphaFoldDB" id="A0A178IR51"/>
<name>A0A178IR51_9BACT</name>
<accession>A0A178IR51</accession>
<dbReference type="EMBL" id="LRRQ01000003">
    <property type="protein sequence ID" value="OAM91915.1"/>
    <property type="molecule type" value="Genomic_DNA"/>
</dbReference>
<proteinExistence type="predicted"/>
<dbReference type="Proteomes" id="UP000078486">
    <property type="component" value="Unassembled WGS sequence"/>
</dbReference>
<gene>
    <name evidence="2" type="ORF">AW736_26405</name>
</gene>
<feature type="region of interest" description="Disordered" evidence="1">
    <location>
        <begin position="48"/>
        <end position="69"/>
    </location>
</feature>
<keyword evidence="3" id="KW-1185">Reference proteome</keyword>
<evidence type="ECO:0000313" key="3">
    <source>
        <dbReference type="Proteomes" id="UP000078486"/>
    </source>
</evidence>